<dbReference type="Proteomes" id="UP000430843">
    <property type="component" value="Unassembled WGS sequence"/>
</dbReference>
<reference evidence="4 5" key="1">
    <citation type="submission" date="2019-09" db="EMBL/GenBank/DDBJ databases">
        <title>Taxonomic organization of the family Brucellaceae based on a phylogenomic approach.</title>
        <authorList>
            <person name="Leclercq S."/>
            <person name="Cloeckaert A."/>
            <person name="Zygmunt M.S."/>
        </authorList>
    </citation>
    <scope>NUCLEOTIDE SEQUENCE [LARGE SCALE GENOMIC DNA]</scope>
    <source>
        <strain evidence="1 4">LMG 18957</strain>
        <strain evidence="2 5">WS1830</strain>
    </source>
</reference>
<reference evidence="3 6" key="2">
    <citation type="submission" date="2020-04" db="EMBL/GenBank/DDBJ databases">
        <title>Whole genome sequencing of clinical and environmental type strains of Ochrobactrum.</title>
        <authorList>
            <person name="Dharne M."/>
        </authorList>
    </citation>
    <scope>NUCLEOTIDE SEQUENCE [LARGE SCALE GENOMIC DNA]</scope>
    <source>
        <strain evidence="3 6">DSM 13340</strain>
    </source>
</reference>
<accession>A0A6L3YSB7</accession>
<proteinExistence type="predicted"/>
<name>A0A6L3YSB7_9HYPH</name>
<sequence length="89" mass="9658">MANMDLIEAIAEILCTECDGTDFVSLPETAKYLECRVEQPRAIADKDSARKIADAILAEVLAALQDHAKLAGSQQISEWLEEGPIGERG</sequence>
<comment type="caution">
    <text evidence="2">The sequence shown here is derived from an EMBL/GenBank/DDBJ whole genome shotgun (WGS) entry which is preliminary data.</text>
</comment>
<evidence type="ECO:0000313" key="1">
    <source>
        <dbReference type="EMBL" id="KAB2664615.1"/>
    </source>
</evidence>
<evidence type="ECO:0000313" key="6">
    <source>
        <dbReference type="Proteomes" id="UP000558475"/>
    </source>
</evidence>
<evidence type="ECO:0000313" key="2">
    <source>
        <dbReference type="EMBL" id="KAB2686016.1"/>
    </source>
</evidence>
<protein>
    <submittedName>
        <fullName evidence="2">Uncharacterized protein</fullName>
    </submittedName>
</protein>
<dbReference type="EMBL" id="JAAXZB010000001">
    <property type="protein sequence ID" value="NKW09718.1"/>
    <property type="molecule type" value="Genomic_DNA"/>
</dbReference>
<evidence type="ECO:0000313" key="4">
    <source>
        <dbReference type="Proteomes" id="UP000430843"/>
    </source>
</evidence>
<dbReference type="EMBL" id="WBWA01000011">
    <property type="protein sequence ID" value="KAB2664615.1"/>
    <property type="molecule type" value="Genomic_DNA"/>
</dbReference>
<organism evidence="2 5">
    <name type="scientific">Brucella tritici</name>
    <dbReference type="NCBI Taxonomy" id="94626"/>
    <lineage>
        <taxon>Bacteria</taxon>
        <taxon>Pseudomonadati</taxon>
        <taxon>Pseudomonadota</taxon>
        <taxon>Alphaproteobacteria</taxon>
        <taxon>Hyphomicrobiales</taxon>
        <taxon>Brucellaceae</taxon>
        <taxon>Brucella/Ochrobactrum group</taxon>
        <taxon>Brucella</taxon>
    </lineage>
</organism>
<dbReference type="Proteomes" id="UP000558475">
    <property type="component" value="Unassembled WGS sequence"/>
</dbReference>
<evidence type="ECO:0000313" key="3">
    <source>
        <dbReference type="EMBL" id="NKW09718.1"/>
    </source>
</evidence>
<keyword evidence="4" id="KW-1185">Reference proteome</keyword>
<dbReference type="RefSeq" id="WP_151554762.1">
    <property type="nucleotide sequence ID" value="NZ_WBVX01000010.1"/>
</dbReference>
<evidence type="ECO:0000313" key="5">
    <source>
        <dbReference type="Proteomes" id="UP000481643"/>
    </source>
</evidence>
<dbReference type="EMBL" id="WBVX01000010">
    <property type="protein sequence ID" value="KAB2686016.1"/>
    <property type="molecule type" value="Genomic_DNA"/>
</dbReference>
<dbReference type="Proteomes" id="UP000481643">
    <property type="component" value="Unassembled WGS sequence"/>
</dbReference>
<dbReference type="AlphaFoldDB" id="A0A6L3YSB7"/>
<gene>
    <name evidence="1" type="ORF">F9K91_12940</name>
    <name evidence="2" type="ORF">F9L08_11835</name>
    <name evidence="3" type="ORF">HGG76_09300</name>
</gene>